<evidence type="ECO:0000313" key="4">
    <source>
        <dbReference type="EMBL" id="RHZ38309.1"/>
    </source>
</evidence>
<feature type="transmembrane region" description="Helical" evidence="1">
    <location>
        <begin position="13"/>
        <end position="34"/>
    </location>
</feature>
<evidence type="ECO:0000313" key="5">
    <source>
        <dbReference type="Proteomes" id="UP000265716"/>
    </source>
</evidence>
<dbReference type="Proteomes" id="UP000265716">
    <property type="component" value="Unassembled WGS sequence"/>
</dbReference>
<dbReference type="Proteomes" id="UP000286510">
    <property type="component" value="Unassembled WGS sequence"/>
</dbReference>
<dbReference type="AlphaFoldDB" id="A0A397DEL4"/>
<gene>
    <name evidence="4" type="ORF">DYB26_003861</name>
    <name evidence="3" type="ORF">DYB30_006503</name>
    <name evidence="2" type="ORF">DYB38_006400</name>
</gene>
<dbReference type="EMBL" id="QUTC01004551">
    <property type="protein sequence ID" value="RHY63882.1"/>
    <property type="molecule type" value="Genomic_DNA"/>
</dbReference>
<evidence type="ECO:0000313" key="6">
    <source>
        <dbReference type="Proteomes" id="UP000266643"/>
    </source>
</evidence>
<keyword evidence="1" id="KW-1133">Transmembrane helix</keyword>
<reference evidence="5 6" key="1">
    <citation type="submission" date="2018-08" db="EMBL/GenBank/DDBJ databases">
        <title>Aphanomyces genome sequencing and annotation.</title>
        <authorList>
            <person name="Minardi D."/>
            <person name="Oidtmann B."/>
            <person name="Van Der Giezen M."/>
            <person name="Studholme D.J."/>
        </authorList>
    </citation>
    <scope>NUCLEOTIDE SEQUENCE [LARGE SCALE GENOMIC DNA]</scope>
    <source>
        <strain evidence="3 6">D2</strain>
        <strain evidence="4 7">FDL457</strain>
        <strain evidence="2 5">SA</strain>
    </source>
</reference>
<organism evidence="2 5">
    <name type="scientific">Aphanomyces astaci</name>
    <name type="common">Crayfish plague agent</name>
    <dbReference type="NCBI Taxonomy" id="112090"/>
    <lineage>
        <taxon>Eukaryota</taxon>
        <taxon>Sar</taxon>
        <taxon>Stramenopiles</taxon>
        <taxon>Oomycota</taxon>
        <taxon>Saprolegniomycetes</taxon>
        <taxon>Saprolegniales</taxon>
        <taxon>Verrucalvaceae</taxon>
        <taxon>Aphanomyces</taxon>
    </lineage>
</organism>
<dbReference type="EMBL" id="QUTF01008824">
    <property type="protein sequence ID" value="RHZ38309.1"/>
    <property type="molecule type" value="Genomic_DNA"/>
</dbReference>
<evidence type="ECO:0000256" key="1">
    <source>
        <dbReference type="SAM" id="Phobius"/>
    </source>
</evidence>
<feature type="non-terminal residue" evidence="2">
    <location>
        <position position="1"/>
    </location>
</feature>
<protein>
    <submittedName>
        <fullName evidence="2">Uncharacterized protein</fullName>
    </submittedName>
</protein>
<evidence type="ECO:0000313" key="2">
    <source>
        <dbReference type="EMBL" id="RHY63882.1"/>
    </source>
</evidence>
<sequence>TCVAPTTCKFDDWTIITMLAFATTVAVMAALAYADVDCTTYAVTTQSSYSTVCTDTAQNNNKVHVWPVGQPATYCHGWEASDQGGNKEKMSANSIKCSPDASILYYTLYYGVIDCGAITKPNKVEERNYTSTCEKGDDNTYGLALDLSCCDTRGAGFYKCQKAAPSVQFSSNLGNPNYYANGLLCLNANTSKASTTMVAAPTTAKTAATTAAPVVPTAKPATTTVTATGSASVAAISAMSLVIATLAL</sequence>
<comment type="caution">
    <text evidence="2">The sequence shown here is derived from an EMBL/GenBank/DDBJ whole genome shotgun (WGS) entry which is preliminary data.</text>
</comment>
<keyword evidence="1" id="KW-0812">Transmembrane</keyword>
<keyword evidence="1" id="KW-0472">Membrane</keyword>
<dbReference type="Proteomes" id="UP000266643">
    <property type="component" value="Unassembled WGS sequence"/>
</dbReference>
<name>A0A397DEL4_APHAT</name>
<dbReference type="VEuPathDB" id="FungiDB:H257_06790"/>
<accession>A0A397DEL4</accession>
<evidence type="ECO:0000313" key="7">
    <source>
        <dbReference type="Proteomes" id="UP000286510"/>
    </source>
</evidence>
<dbReference type="EMBL" id="QUTD01004594">
    <property type="protein sequence ID" value="RHY67101.1"/>
    <property type="molecule type" value="Genomic_DNA"/>
</dbReference>
<proteinExistence type="predicted"/>
<evidence type="ECO:0000313" key="3">
    <source>
        <dbReference type="EMBL" id="RHY67101.1"/>
    </source>
</evidence>